<dbReference type="Proteomes" id="UP000659654">
    <property type="component" value="Unassembled WGS sequence"/>
</dbReference>
<reference evidence="5" key="2">
    <citation type="submission" date="2020-09" db="EMBL/GenBank/DDBJ databases">
        <authorList>
            <person name="Kikuchi T."/>
        </authorList>
    </citation>
    <scope>NUCLEOTIDE SEQUENCE</scope>
    <source>
        <strain evidence="5">Ka4C1</strain>
    </source>
</reference>
<dbReference type="Proteomes" id="UP000095284">
    <property type="component" value="Unplaced"/>
</dbReference>
<evidence type="ECO:0000313" key="8">
    <source>
        <dbReference type="WBParaSite" id="BXY_1171800.1"/>
    </source>
</evidence>
<dbReference type="PANTHER" id="PTHR19836">
    <property type="entry name" value="30S RIBOSOMAL PROTEIN S14"/>
    <property type="match status" value="1"/>
</dbReference>
<dbReference type="OrthoDB" id="413436at2759"/>
<evidence type="ECO:0000256" key="1">
    <source>
        <dbReference type="ARBA" id="ARBA00009083"/>
    </source>
</evidence>
<evidence type="ECO:0000313" key="5">
    <source>
        <dbReference type="EMBL" id="CAD5234572.1"/>
    </source>
</evidence>
<evidence type="ECO:0000256" key="4">
    <source>
        <dbReference type="SAM" id="MobiDB-lite"/>
    </source>
</evidence>
<comment type="similarity">
    <text evidence="1">Belongs to the universal ribosomal protein uS14 family.</text>
</comment>
<gene>
    <name evidence="5" type="ORF">BXYJ_LOCUS14663</name>
</gene>
<evidence type="ECO:0000313" key="7">
    <source>
        <dbReference type="Proteomes" id="UP000659654"/>
    </source>
</evidence>
<evidence type="ECO:0000256" key="2">
    <source>
        <dbReference type="ARBA" id="ARBA00022980"/>
    </source>
</evidence>
<reference evidence="8" key="1">
    <citation type="submission" date="2016-11" db="UniProtKB">
        <authorList>
            <consortium name="WormBaseParasite"/>
        </authorList>
    </citation>
    <scope>IDENTIFICATION</scope>
</reference>
<dbReference type="EMBL" id="CAJFCV020000006">
    <property type="protein sequence ID" value="CAG9130434.1"/>
    <property type="molecule type" value="Genomic_DNA"/>
</dbReference>
<proteinExistence type="inferred from homology"/>
<protein>
    <submittedName>
        <fullName evidence="5">(pine wood nematode) hypothetical protein</fullName>
    </submittedName>
</protein>
<dbReference type="SUPFAM" id="SSF57716">
    <property type="entry name" value="Glucocorticoid receptor-like (DNA-binding domain)"/>
    <property type="match status" value="1"/>
</dbReference>
<dbReference type="AlphaFoldDB" id="A0A1I7SFA6"/>
<accession>A0A1I7SFA6</accession>
<dbReference type="PANTHER" id="PTHR19836:SF19">
    <property type="entry name" value="SMALL RIBOSOMAL SUBUNIT PROTEIN US14M"/>
    <property type="match status" value="1"/>
</dbReference>
<dbReference type="GO" id="GO:0003735">
    <property type="term" value="F:structural constituent of ribosome"/>
    <property type="evidence" value="ECO:0007669"/>
    <property type="project" value="InterPro"/>
</dbReference>
<dbReference type="WBParaSite" id="BXY_1171800.1">
    <property type="protein sequence ID" value="BXY_1171800.1"/>
    <property type="gene ID" value="BXY_1171800"/>
</dbReference>
<feature type="region of interest" description="Disordered" evidence="4">
    <location>
        <begin position="23"/>
        <end position="56"/>
    </location>
</feature>
<dbReference type="InterPro" id="IPR001209">
    <property type="entry name" value="Ribosomal_uS14"/>
</dbReference>
<dbReference type="EMBL" id="CAJFDI010000006">
    <property type="protein sequence ID" value="CAD5234572.1"/>
    <property type="molecule type" value="Genomic_DNA"/>
</dbReference>
<dbReference type="SMR" id="A0A1I7SFA6"/>
<evidence type="ECO:0000256" key="3">
    <source>
        <dbReference type="ARBA" id="ARBA00023274"/>
    </source>
</evidence>
<dbReference type="Proteomes" id="UP000582659">
    <property type="component" value="Unassembled WGS sequence"/>
</dbReference>
<keyword evidence="2" id="KW-0689">Ribosomal protein</keyword>
<dbReference type="GO" id="GO:0005763">
    <property type="term" value="C:mitochondrial small ribosomal subunit"/>
    <property type="evidence" value="ECO:0007669"/>
    <property type="project" value="TreeGrafter"/>
</dbReference>
<sequence>MIPIRRLGSALSSIISSQIRTVTTTPESPIKELQTEAETDPLAATEQEETGEEGTKKLRLPYSQYSLKSLKLDEYPFYVEREWWKHGKRMTFWAEWRQKKDVIRRETLAEYGPERMRLKALKYNSILPQALRDECAERLTNGVPRYSHPSLILNMCQFTGRRRGKIKPFRVNRHIFRRLADHSQLSGVQRGMW</sequence>
<name>A0A1I7SFA6_BURXY</name>
<keyword evidence="7" id="KW-1185">Reference proteome</keyword>
<keyword evidence="3" id="KW-0687">Ribonucleoprotein</keyword>
<dbReference type="GO" id="GO:0006412">
    <property type="term" value="P:translation"/>
    <property type="evidence" value="ECO:0007669"/>
    <property type="project" value="InterPro"/>
</dbReference>
<organism evidence="6 8">
    <name type="scientific">Bursaphelenchus xylophilus</name>
    <name type="common">Pinewood nematode worm</name>
    <name type="synonym">Aphelenchoides xylophilus</name>
    <dbReference type="NCBI Taxonomy" id="6326"/>
    <lineage>
        <taxon>Eukaryota</taxon>
        <taxon>Metazoa</taxon>
        <taxon>Ecdysozoa</taxon>
        <taxon>Nematoda</taxon>
        <taxon>Chromadorea</taxon>
        <taxon>Rhabditida</taxon>
        <taxon>Tylenchina</taxon>
        <taxon>Tylenchomorpha</taxon>
        <taxon>Aphelenchoidea</taxon>
        <taxon>Aphelenchoididae</taxon>
        <taxon>Bursaphelenchus</taxon>
    </lineage>
</organism>
<dbReference type="Pfam" id="PF00253">
    <property type="entry name" value="Ribosomal_S14"/>
    <property type="match status" value="1"/>
</dbReference>
<dbReference type="Gene3D" id="1.10.287.1480">
    <property type="match status" value="1"/>
</dbReference>
<evidence type="ECO:0000313" key="6">
    <source>
        <dbReference type="Proteomes" id="UP000095284"/>
    </source>
</evidence>